<dbReference type="Proteomes" id="UP000319663">
    <property type="component" value="Unassembled WGS sequence"/>
</dbReference>
<dbReference type="CDD" id="cd00371">
    <property type="entry name" value="HMA"/>
    <property type="match status" value="1"/>
</dbReference>
<dbReference type="FunFam" id="3.30.70.100:FF:000001">
    <property type="entry name" value="ATPase copper transporting beta"/>
    <property type="match status" value="1"/>
</dbReference>
<dbReference type="GO" id="GO:0016020">
    <property type="term" value="C:membrane"/>
    <property type="evidence" value="ECO:0007669"/>
    <property type="project" value="TreeGrafter"/>
</dbReference>
<organism evidence="5 6">
    <name type="scientific">Monascus purpureus</name>
    <name type="common">Red mold</name>
    <name type="synonym">Monascus anka</name>
    <dbReference type="NCBI Taxonomy" id="5098"/>
    <lineage>
        <taxon>Eukaryota</taxon>
        <taxon>Fungi</taxon>
        <taxon>Dikarya</taxon>
        <taxon>Ascomycota</taxon>
        <taxon>Pezizomycotina</taxon>
        <taxon>Eurotiomycetes</taxon>
        <taxon>Eurotiomycetidae</taxon>
        <taxon>Eurotiales</taxon>
        <taxon>Aspergillaceae</taxon>
        <taxon>Monascus</taxon>
    </lineage>
</organism>
<keyword evidence="2" id="KW-1278">Translocase</keyword>
<keyword evidence="3" id="KW-1133">Transmembrane helix</keyword>
<keyword evidence="3" id="KW-0812">Transmembrane</keyword>
<dbReference type="GO" id="GO:0005507">
    <property type="term" value="F:copper ion binding"/>
    <property type="evidence" value="ECO:0007669"/>
    <property type="project" value="TreeGrafter"/>
</dbReference>
<dbReference type="PROSITE" id="PS50846">
    <property type="entry name" value="HMA_2"/>
    <property type="match status" value="1"/>
</dbReference>
<name>A0A507R4G1_MONPU</name>
<dbReference type="InterPro" id="IPR017969">
    <property type="entry name" value="Heavy-metal-associated_CS"/>
</dbReference>
<feature type="domain" description="HMA" evidence="4">
    <location>
        <begin position="56"/>
        <end position="122"/>
    </location>
</feature>
<evidence type="ECO:0000256" key="2">
    <source>
        <dbReference type="ARBA" id="ARBA00022967"/>
    </source>
</evidence>
<keyword evidence="3" id="KW-0472">Membrane</keyword>
<keyword evidence="6" id="KW-1185">Reference proteome</keyword>
<accession>A0A507R4G1</accession>
<dbReference type="PANTHER" id="PTHR43520:SF8">
    <property type="entry name" value="P-TYPE CU(+) TRANSPORTER"/>
    <property type="match status" value="1"/>
</dbReference>
<comment type="caution">
    <text evidence="5">The sequence shown here is derived from an EMBL/GenBank/DDBJ whole genome shotgun (WGS) entry which is preliminary data.</text>
</comment>
<evidence type="ECO:0000256" key="1">
    <source>
        <dbReference type="ARBA" id="ARBA00022723"/>
    </source>
</evidence>
<dbReference type="Pfam" id="PF00403">
    <property type="entry name" value="HMA"/>
    <property type="match status" value="1"/>
</dbReference>
<gene>
    <name evidence="5" type="ORF">MPDQ_007116</name>
</gene>
<evidence type="ECO:0000259" key="4">
    <source>
        <dbReference type="PROSITE" id="PS50846"/>
    </source>
</evidence>
<dbReference type="STRING" id="5098.A0A507R4G1"/>
<dbReference type="AlphaFoldDB" id="A0A507R4G1"/>
<dbReference type="PANTHER" id="PTHR43520">
    <property type="entry name" value="ATP7, ISOFORM B"/>
    <property type="match status" value="1"/>
</dbReference>
<dbReference type="Gene3D" id="3.30.70.100">
    <property type="match status" value="1"/>
</dbReference>
<evidence type="ECO:0000256" key="3">
    <source>
        <dbReference type="SAM" id="Phobius"/>
    </source>
</evidence>
<keyword evidence="1" id="KW-0479">Metal-binding</keyword>
<dbReference type="GO" id="GO:0055070">
    <property type="term" value="P:copper ion homeostasis"/>
    <property type="evidence" value="ECO:0007669"/>
    <property type="project" value="TreeGrafter"/>
</dbReference>
<dbReference type="InterPro" id="IPR036163">
    <property type="entry name" value="HMA_dom_sf"/>
</dbReference>
<feature type="transmembrane region" description="Helical" evidence="3">
    <location>
        <begin position="209"/>
        <end position="230"/>
    </location>
</feature>
<reference evidence="5 6" key="1">
    <citation type="submission" date="2019-06" db="EMBL/GenBank/DDBJ databases">
        <title>Wine fermentation using esterase from Monascus purpureus.</title>
        <authorList>
            <person name="Geng C."/>
            <person name="Zhang Y."/>
        </authorList>
    </citation>
    <scope>NUCLEOTIDE SEQUENCE [LARGE SCALE GENOMIC DNA]</scope>
    <source>
        <strain evidence="5">HQ1</strain>
    </source>
</reference>
<dbReference type="InterPro" id="IPR006121">
    <property type="entry name" value="HMA_dom"/>
</dbReference>
<evidence type="ECO:0000313" key="6">
    <source>
        <dbReference type="Proteomes" id="UP000319663"/>
    </source>
</evidence>
<dbReference type="SUPFAM" id="SSF55008">
    <property type="entry name" value="HMA, heavy metal-associated domain"/>
    <property type="match status" value="1"/>
</dbReference>
<dbReference type="GO" id="GO:0043682">
    <property type="term" value="F:P-type divalent copper transporter activity"/>
    <property type="evidence" value="ECO:0007669"/>
    <property type="project" value="TreeGrafter"/>
</dbReference>
<sequence length="385" mass="42334">MACCAVAAYIIFRIIDTCEKFDAQVRSIWSLGLASRPNRSRKGEKQTLPDHDSQIATLLLSVQGMTCSACTSAIETAVESLKGVHRVSVSLALSRVTVLYDNYWIGRCDITAAIEGAGYDVVDDDRTSPPRAHAPLRAKFRQAAIASAMVGARHILAPLGDRTLSFPQLIQLVEISLGCYVQLYDARLTHKNGWSRNGQFRPALNMDSLISFSIILSLGVSFFNLAVLPVDQARTYYCLWLIPHHSHHGGRYLDAFLKRRGANNLANLYRLQVETAGVEASAGEARKVNELAAGDETLTAVVLRRQNDSALERLIASVSSAVTDRVFPTYVRSAMQYFAPAMIAIACPSFCCTLIWNNDDAAILGLSIARARERSPSLWQPVHLH</sequence>
<proteinExistence type="predicted"/>
<protein>
    <recommendedName>
        <fullName evidence="4">HMA domain-containing protein</fullName>
    </recommendedName>
</protein>
<evidence type="ECO:0000313" key="5">
    <source>
        <dbReference type="EMBL" id="TQB76721.1"/>
    </source>
</evidence>
<feature type="transmembrane region" description="Helical" evidence="3">
    <location>
        <begin position="337"/>
        <end position="356"/>
    </location>
</feature>
<dbReference type="OrthoDB" id="432719at2759"/>
<dbReference type="EMBL" id="VIFY01000007">
    <property type="protein sequence ID" value="TQB76721.1"/>
    <property type="molecule type" value="Genomic_DNA"/>
</dbReference>
<dbReference type="PROSITE" id="PS01047">
    <property type="entry name" value="HMA_1"/>
    <property type="match status" value="1"/>
</dbReference>